<evidence type="ECO:0000256" key="6">
    <source>
        <dbReference type="ARBA" id="ARBA00023077"/>
    </source>
</evidence>
<dbReference type="SUPFAM" id="SSF56935">
    <property type="entry name" value="Porins"/>
    <property type="match status" value="1"/>
</dbReference>
<evidence type="ECO:0000259" key="12">
    <source>
        <dbReference type="Pfam" id="PF00593"/>
    </source>
</evidence>
<comment type="caution">
    <text evidence="14">The sequence shown here is derived from an EMBL/GenBank/DDBJ whole genome shotgun (WGS) entry which is preliminary data.</text>
</comment>
<dbReference type="Pfam" id="PF00593">
    <property type="entry name" value="TonB_dep_Rec_b-barrel"/>
    <property type="match status" value="1"/>
</dbReference>
<keyword evidence="3 10" id="KW-1134">Transmembrane beta strand</keyword>
<evidence type="ECO:0000256" key="10">
    <source>
        <dbReference type="PROSITE-ProRule" id="PRU01360"/>
    </source>
</evidence>
<comment type="similarity">
    <text evidence="10 11">Belongs to the TonB-dependent receptor family.</text>
</comment>
<evidence type="ECO:0000313" key="14">
    <source>
        <dbReference type="EMBL" id="TDY63544.1"/>
    </source>
</evidence>
<keyword evidence="6 11" id="KW-0798">TonB box</keyword>
<feature type="domain" description="TonB-dependent receptor plug" evidence="13">
    <location>
        <begin position="140"/>
        <end position="240"/>
    </location>
</feature>
<dbReference type="InterPro" id="IPR037066">
    <property type="entry name" value="Plug_dom_sf"/>
</dbReference>
<evidence type="ECO:0000259" key="13">
    <source>
        <dbReference type="Pfam" id="PF07715"/>
    </source>
</evidence>
<gene>
    <name evidence="14" type="ORF">DFQ06_0433</name>
</gene>
<sequence>MVFARSQGLFFQSYNINMFYKTLSIWLCFSLYAMACTQDSLIIKGLVVNAKTLQPIEGVNIIGDGFFSISSSDGSFIIKNITNGNYVLNVSHIGYAPKTVNVHVWRNMDLIYVALDEAVTNLDAVEVNGKTSKRRDKESSTISYKVSKEFLNQNRENSLMQTLSKIPGVSTINIGSGQSKPVIRGLGFNRVAVVQNGIKHEAQQWGNDHGLEIDQYGIENIQIIKGPASLVYGADAIAGVVDIKPNKIPAINSFNGEVNLLGESNNDLLGISLGVKARKENWFYRSRLTLRDYGDYKVPTDKINYENYIFELHDNHLRNTAGIEANASFNIGYTSEGFTTETSFSNVNAKNGFFANAHGLEVRTSSIDYDSYSRDVDLPYHKVNHFKITNNTSLDLGNHTFHLDLGYQNNNREEHSEPIPHGYMPTPPDSKERAFNKNTYTLNVKDVFKPNAKHDVVVGLNMEYQDNNIGGWGFLIPEYTRFTVGAFGYDQFEINKNLHLQAGIRYDFGVVDTHSYFDWYPSTRNNDDNTTSNIYLQRSQDKTLNFGSTSASVGLSYLRNKTTYKINIGKSFRMPLSNELASDGVNYHMYRYEKGNLDLDPEASYQLDMEVDYSAKKFSVALSPFVNFFDNYIYLNPTSSYYETLQIYEYTQAKVFRVGGELSASSTVLKNVTLNASAEYVYSRQTSGPKKNFTLPFSPPLSGRLSANYQFKDLLFFNSPQLSAELKVAGAQNEIVPPEQITAGYQVLNMAFVSKLNTSKNSLPIEMRLKLNNVFHTKYFDHTSFYRLIDVPEAGRNISLSLTIPF</sequence>
<keyword evidence="9 10" id="KW-0998">Cell outer membrane</keyword>
<dbReference type="GO" id="GO:0009279">
    <property type="term" value="C:cell outer membrane"/>
    <property type="evidence" value="ECO:0007669"/>
    <property type="project" value="UniProtKB-SubCell"/>
</dbReference>
<dbReference type="InterPro" id="IPR036942">
    <property type="entry name" value="Beta-barrel_TonB_sf"/>
</dbReference>
<dbReference type="GO" id="GO:0015344">
    <property type="term" value="F:siderophore uptake transmembrane transporter activity"/>
    <property type="evidence" value="ECO:0007669"/>
    <property type="project" value="TreeGrafter"/>
</dbReference>
<evidence type="ECO:0000256" key="2">
    <source>
        <dbReference type="ARBA" id="ARBA00022448"/>
    </source>
</evidence>
<evidence type="ECO:0000256" key="8">
    <source>
        <dbReference type="ARBA" id="ARBA00023170"/>
    </source>
</evidence>
<evidence type="ECO:0000256" key="7">
    <source>
        <dbReference type="ARBA" id="ARBA00023136"/>
    </source>
</evidence>
<keyword evidence="8 14" id="KW-0675">Receptor</keyword>
<name>A0A4R8MDN1_9FLAO</name>
<dbReference type="InterPro" id="IPR008969">
    <property type="entry name" value="CarboxyPept-like_regulatory"/>
</dbReference>
<dbReference type="Gene3D" id="2.40.170.20">
    <property type="entry name" value="TonB-dependent receptor, beta-barrel domain"/>
    <property type="match status" value="1"/>
</dbReference>
<dbReference type="InterPro" id="IPR000531">
    <property type="entry name" value="Beta-barrel_TonB"/>
</dbReference>
<dbReference type="Pfam" id="PF13715">
    <property type="entry name" value="CarbopepD_reg_2"/>
    <property type="match status" value="1"/>
</dbReference>
<dbReference type="GO" id="GO:0044718">
    <property type="term" value="P:siderophore transmembrane transport"/>
    <property type="evidence" value="ECO:0007669"/>
    <property type="project" value="TreeGrafter"/>
</dbReference>
<keyword evidence="7 10" id="KW-0472">Membrane</keyword>
<dbReference type="PANTHER" id="PTHR30069">
    <property type="entry name" value="TONB-DEPENDENT OUTER MEMBRANE RECEPTOR"/>
    <property type="match status" value="1"/>
</dbReference>
<evidence type="ECO:0000256" key="4">
    <source>
        <dbReference type="ARBA" id="ARBA00022692"/>
    </source>
</evidence>
<evidence type="ECO:0000256" key="11">
    <source>
        <dbReference type="RuleBase" id="RU003357"/>
    </source>
</evidence>
<comment type="subcellular location">
    <subcellularLocation>
        <location evidence="1 10">Cell outer membrane</location>
        <topology evidence="1 10">Multi-pass membrane protein</topology>
    </subcellularLocation>
</comment>
<proteinExistence type="inferred from homology"/>
<dbReference type="Pfam" id="PF07715">
    <property type="entry name" value="Plug"/>
    <property type="match status" value="1"/>
</dbReference>
<dbReference type="AlphaFoldDB" id="A0A4R8MDN1"/>
<keyword evidence="15" id="KW-1185">Reference proteome</keyword>
<evidence type="ECO:0000256" key="5">
    <source>
        <dbReference type="ARBA" id="ARBA00022729"/>
    </source>
</evidence>
<dbReference type="Gene3D" id="2.170.130.10">
    <property type="entry name" value="TonB-dependent receptor, plug domain"/>
    <property type="match status" value="1"/>
</dbReference>
<dbReference type="InterPro" id="IPR039426">
    <property type="entry name" value="TonB-dep_rcpt-like"/>
</dbReference>
<evidence type="ECO:0000313" key="15">
    <source>
        <dbReference type="Proteomes" id="UP000294824"/>
    </source>
</evidence>
<evidence type="ECO:0000256" key="3">
    <source>
        <dbReference type="ARBA" id="ARBA00022452"/>
    </source>
</evidence>
<dbReference type="PANTHER" id="PTHR30069:SF29">
    <property type="entry name" value="HEMOGLOBIN AND HEMOGLOBIN-HAPTOGLOBIN-BINDING PROTEIN 1-RELATED"/>
    <property type="match status" value="1"/>
</dbReference>
<accession>A0A4R8MDN1</accession>
<reference evidence="14 15" key="1">
    <citation type="submission" date="2019-03" db="EMBL/GenBank/DDBJ databases">
        <title>Genomic Encyclopedia of Type Strains, Phase III (KMG-III): the genomes of soil and plant-associated and newly described type strains.</title>
        <authorList>
            <person name="Whitman W."/>
        </authorList>
    </citation>
    <scope>NUCLEOTIDE SEQUENCE [LARGE SCALE GENOMIC DNA]</scope>
    <source>
        <strain evidence="14 15">CECT 8301</strain>
    </source>
</reference>
<dbReference type="SUPFAM" id="SSF49464">
    <property type="entry name" value="Carboxypeptidase regulatory domain-like"/>
    <property type="match status" value="1"/>
</dbReference>
<evidence type="ECO:0000256" key="1">
    <source>
        <dbReference type="ARBA" id="ARBA00004571"/>
    </source>
</evidence>
<keyword evidence="5" id="KW-0732">Signal</keyword>
<evidence type="ECO:0000256" key="9">
    <source>
        <dbReference type="ARBA" id="ARBA00023237"/>
    </source>
</evidence>
<keyword evidence="4 10" id="KW-0812">Transmembrane</keyword>
<dbReference type="Gene3D" id="2.60.40.1120">
    <property type="entry name" value="Carboxypeptidase-like, regulatory domain"/>
    <property type="match status" value="1"/>
</dbReference>
<protein>
    <submittedName>
        <fullName evidence="14">Iron complex outermembrane receptor protein</fullName>
    </submittedName>
</protein>
<keyword evidence="2 10" id="KW-0813">Transport</keyword>
<dbReference type="InterPro" id="IPR012910">
    <property type="entry name" value="Plug_dom"/>
</dbReference>
<dbReference type="PROSITE" id="PS52016">
    <property type="entry name" value="TONB_DEPENDENT_REC_3"/>
    <property type="match status" value="1"/>
</dbReference>
<dbReference type="EMBL" id="SORL01000007">
    <property type="protein sequence ID" value="TDY63544.1"/>
    <property type="molecule type" value="Genomic_DNA"/>
</dbReference>
<dbReference type="Proteomes" id="UP000294824">
    <property type="component" value="Unassembled WGS sequence"/>
</dbReference>
<organism evidence="14 15">
    <name type="scientific">Algibacter lectus</name>
    <dbReference type="NCBI Taxonomy" id="221126"/>
    <lineage>
        <taxon>Bacteria</taxon>
        <taxon>Pseudomonadati</taxon>
        <taxon>Bacteroidota</taxon>
        <taxon>Flavobacteriia</taxon>
        <taxon>Flavobacteriales</taxon>
        <taxon>Flavobacteriaceae</taxon>
        <taxon>Algibacter</taxon>
    </lineage>
</organism>
<feature type="domain" description="TonB-dependent receptor-like beta-barrel" evidence="12">
    <location>
        <begin position="333"/>
        <end position="751"/>
    </location>
</feature>